<organism evidence="14 15">
    <name type="scientific">Nocardia salmonicida</name>
    <dbReference type="NCBI Taxonomy" id="53431"/>
    <lineage>
        <taxon>Bacteria</taxon>
        <taxon>Bacillati</taxon>
        <taxon>Actinomycetota</taxon>
        <taxon>Actinomycetes</taxon>
        <taxon>Mycobacteriales</taxon>
        <taxon>Nocardiaceae</taxon>
        <taxon>Nocardia</taxon>
    </lineage>
</organism>
<keyword evidence="8 13" id="KW-0812">Transmembrane</keyword>
<feature type="transmembrane region" description="Helical" evidence="13">
    <location>
        <begin position="355"/>
        <end position="377"/>
    </location>
</feature>
<feature type="transmembrane region" description="Helical" evidence="13">
    <location>
        <begin position="281"/>
        <end position="301"/>
    </location>
</feature>
<evidence type="ECO:0000256" key="4">
    <source>
        <dbReference type="ARBA" id="ARBA00020268"/>
    </source>
</evidence>
<dbReference type="PANTHER" id="PTHR43298:SF2">
    <property type="entry name" value="FMN_FAD EXPORTER YEEO-RELATED"/>
    <property type="match status" value="1"/>
</dbReference>
<evidence type="ECO:0000256" key="13">
    <source>
        <dbReference type="SAM" id="Phobius"/>
    </source>
</evidence>
<dbReference type="InterPro" id="IPR048279">
    <property type="entry name" value="MdtK-like"/>
</dbReference>
<feature type="transmembrane region" description="Helical" evidence="13">
    <location>
        <begin position="22"/>
        <end position="42"/>
    </location>
</feature>
<comment type="similarity">
    <text evidence="3">Belongs to the multi antimicrobial extrusion (MATE) (TC 2.A.66.1) family.</text>
</comment>
<feature type="transmembrane region" description="Helical" evidence="13">
    <location>
        <begin position="140"/>
        <end position="160"/>
    </location>
</feature>
<evidence type="ECO:0000313" key="14">
    <source>
        <dbReference type="EMBL" id="WTY33591.1"/>
    </source>
</evidence>
<dbReference type="InterPro" id="IPR002528">
    <property type="entry name" value="MATE_fam"/>
</dbReference>
<keyword evidence="6" id="KW-0050">Antiport</keyword>
<evidence type="ECO:0000256" key="8">
    <source>
        <dbReference type="ARBA" id="ARBA00022692"/>
    </source>
</evidence>
<evidence type="ECO:0000256" key="10">
    <source>
        <dbReference type="ARBA" id="ARBA00023065"/>
    </source>
</evidence>
<evidence type="ECO:0000256" key="12">
    <source>
        <dbReference type="ARBA" id="ARBA00031636"/>
    </source>
</evidence>
<keyword evidence="10" id="KW-0406">Ion transport</keyword>
<dbReference type="EMBL" id="CP109527">
    <property type="protein sequence ID" value="WTY33591.1"/>
    <property type="molecule type" value="Genomic_DNA"/>
</dbReference>
<evidence type="ECO:0000256" key="1">
    <source>
        <dbReference type="ARBA" id="ARBA00003408"/>
    </source>
</evidence>
<keyword evidence="9 13" id="KW-1133">Transmembrane helix</keyword>
<feature type="transmembrane region" description="Helical" evidence="13">
    <location>
        <begin position="103"/>
        <end position="128"/>
    </location>
</feature>
<dbReference type="InterPro" id="IPR050222">
    <property type="entry name" value="MATE_MdtK"/>
</dbReference>
<name>A0ABZ1N0W7_9NOCA</name>
<keyword evidence="5" id="KW-0813">Transport</keyword>
<accession>A0ABZ1N0W7</accession>
<reference evidence="14 15" key="1">
    <citation type="submission" date="2022-10" db="EMBL/GenBank/DDBJ databases">
        <title>The complete genomes of actinobacterial strains from the NBC collection.</title>
        <authorList>
            <person name="Joergensen T.S."/>
            <person name="Alvarez Arevalo M."/>
            <person name="Sterndorff E.B."/>
            <person name="Faurdal D."/>
            <person name="Vuksanovic O."/>
            <person name="Mourched A.-S."/>
            <person name="Charusanti P."/>
            <person name="Shaw S."/>
            <person name="Blin K."/>
            <person name="Weber T."/>
        </authorList>
    </citation>
    <scope>NUCLEOTIDE SEQUENCE [LARGE SCALE GENOMIC DNA]</scope>
    <source>
        <strain evidence="14 15">NBC_01413</strain>
    </source>
</reference>
<sequence>MTEIHSAAQLPDTRFVDQLRQVAGIAGPVVLTSATTVVLGLTDTALLGHHSTQALGTAALVVPVWVFCTALVVPWGSATQVCVARWHGAGDADSIRGLARAGLFAVLGIGAVFALATAIAAPAIIAFTAPPRMDRVEATVMLWVLLCGLPFSAATAHVRGVLAATGDTVSGAWNAVAVAALNSALSAVLIFGAGLGPVGAAIGSSIAVIAGTGELCLQARAKLGFERGSAPAAHGLLRAWSALAVPDVVFGMASYGSDALIASLVATTGTVALAAHRLMSLAIAIVWMFVFGTAVAISVLVGQCLGAGDEHGRRAVVRAGTVLMLAASGGTALLIAVAAPGFFRLFTDDPAVTAAASTVAWTLLVLTPIMAMGTVYAAQLRAAGDTKGVMYVSLFSVGVTLPAVWMFTVVWQWGLSGVYCAIVVGWIARTAATYFRYGNQVQAMRKRAVPGS</sequence>
<evidence type="ECO:0000256" key="3">
    <source>
        <dbReference type="ARBA" id="ARBA00010199"/>
    </source>
</evidence>
<feature type="transmembrane region" description="Helical" evidence="13">
    <location>
        <begin position="198"/>
        <end position="217"/>
    </location>
</feature>
<dbReference type="Proteomes" id="UP001621418">
    <property type="component" value="Chromosome"/>
</dbReference>
<evidence type="ECO:0000256" key="9">
    <source>
        <dbReference type="ARBA" id="ARBA00022989"/>
    </source>
</evidence>
<dbReference type="RefSeq" id="WP_357363907.1">
    <property type="nucleotide sequence ID" value="NZ_CP109527.1"/>
</dbReference>
<feature type="transmembrane region" description="Helical" evidence="13">
    <location>
        <begin position="172"/>
        <end position="192"/>
    </location>
</feature>
<comment type="function">
    <text evidence="1">Multidrug efflux pump.</text>
</comment>
<feature type="transmembrane region" description="Helical" evidence="13">
    <location>
        <begin position="54"/>
        <end position="75"/>
    </location>
</feature>
<feature type="transmembrane region" description="Helical" evidence="13">
    <location>
        <begin position="416"/>
        <end position="437"/>
    </location>
</feature>
<proteinExistence type="inferred from homology"/>
<keyword evidence="15" id="KW-1185">Reference proteome</keyword>
<dbReference type="NCBIfam" id="TIGR00797">
    <property type="entry name" value="matE"/>
    <property type="match status" value="1"/>
</dbReference>
<dbReference type="PANTHER" id="PTHR43298">
    <property type="entry name" value="MULTIDRUG RESISTANCE PROTEIN NORM-RELATED"/>
    <property type="match status" value="1"/>
</dbReference>
<keyword evidence="11 13" id="KW-0472">Membrane</keyword>
<keyword evidence="7" id="KW-1003">Cell membrane</keyword>
<gene>
    <name evidence="14" type="ORF">OG308_19860</name>
</gene>
<feature type="transmembrane region" description="Helical" evidence="13">
    <location>
        <begin position="389"/>
        <end position="410"/>
    </location>
</feature>
<feature type="transmembrane region" description="Helical" evidence="13">
    <location>
        <begin position="322"/>
        <end position="343"/>
    </location>
</feature>
<dbReference type="PIRSF" id="PIRSF006603">
    <property type="entry name" value="DinF"/>
    <property type="match status" value="1"/>
</dbReference>
<dbReference type="Pfam" id="PF01554">
    <property type="entry name" value="MatE"/>
    <property type="match status" value="2"/>
</dbReference>
<evidence type="ECO:0000256" key="2">
    <source>
        <dbReference type="ARBA" id="ARBA00004651"/>
    </source>
</evidence>
<protein>
    <recommendedName>
        <fullName evidence="4">Probable multidrug resistance protein NorM</fullName>
    </recommendedName>
    <alternativeName>
        <fullName evidence="12">Multidrug-efflux transporter</fullName>
    </alternativeName>
</protein>
<evidence type="ECO:0000313" key="15">
    <source>
        <dbReference type="Proteomes" id="UP001621418"/>
    </source>
</evidence>
<evidence type="ECO:0000256" key="5">
    <source>
        <dbReference type="ARBA" id="ARBA00022448"/>
    </source>
</evidence>
<comment type="subcellular location">
    <subcellularLocation>
        <location evidence="2">Cell membrane</location>
        <topology evidence="2">Multi-pass membrane protein</topology>
    </subcellularLocation>
</comment>
<evidence type="ECO:0000256" key="11">
    <source>
        <dbReference type="ARBA" id="ARBA00023136"/>
    </source>
</evidence>
<evidence type="ECO:0000256" key="7">
    <source>
        <dbReference type="ARBA" id="ARBA00022475"/>
    </source>
</evidence>
<evidence type="ECO:0000256" key="6">
    <source>
        <dbReference type="ARBA" id="ARBA00022449"/>
    </source>
</evidence>
<feature type="transmembrane region" description="Helical" evidence="13">
    <location>
        <begin position="259"/>
        <end position="275"/>
    </location>
</feature>